<dbReference type="GO" id="GO:0003676">
    <property type="term" value="F:nucleic acid binding"/>
    <property type="evidence" value="ECO:0007669"/>
    <property type="project" value="InterPro"/>
</dbReference>
<dbReference type="PROSITE" id="PS00092">
    <property type="entry name" value="N6_MTASE"/>
    <property type="match status" value="1"/>
</dbReference>
<dbReference type="Gene3D" id="3.40.50.150">
    <property type="entry name" value="Vaccinia Virus protein VP39"/>
    <property type="match status" value="1"/>
</dbReference>
<dbReference type="CDD" id="cd02440">
    <property type="entry name" value="AdoMet_MTases"/>
    <property type="match status" value="1"/>
</dbReference>
<dbReference type="PANTHER" id="PTHR47739">
    <property type="entry name" value="TRNA1(VAL) (ADENINE(37)-N6)-METHYLTRANSFERASE"/>
    <property type="match status" value="1"/>
</dbReference>
<keyword evidence="2" id="KW-0949">S-adenosyl-L-methionine</keyword>
<comment type="caution">
    <text evidence="4">The sequence shown here is derived from an EMBL/GenBank/DDBJ whole genome shotgun (WGS) entry which is preliminary data.</text>
</comment>
<dbReference type="GO" id="GO:0008757">
    <property type="term" value="F:S-adenosylmethionine-dependent methyltransferase activity"/>
    <property type="evidence" value="ECO:0007669"/>
    <property type="project" value="UniProtKB-ARBA"/>
</dbReference>
<proteinExistence type="predicted"/>
<evidence type="ECO:0000256" key="1">
    <source>
        <dbReference type="ARBA" id="ARBA00022603"/>
    </source>
</evidence>
<keyword evidence="1" id="KW-0808">Transferase</keyword>
<name>A0A2N7PJL6_9BACT</name>
<dbReference type="SUPFAM" id="SSF53335">
    <property type="entry name" value="S-adenosyl-L-methionine-dependent methyltransferases"/>
    <property type="match status" value="1"/>
</dbReference>
<accession>A0A2N7PJL6</accession>
<dbReference type="Pfam" id="PF05175">
    <property type="entry name" value="MTS"/>
    <property type="match status" value="1"/>
</dbReference>
<dbReference type="InterPro" id="IPR029063">
    <property type="entry name" value="SAM-dependent_MTases_sf"/>
</dbReference>
<dbReference type="PANTHER" id="PTHR47739:SF1">
    <property type="entry name" value="TRNA1(VAL) (ADENINE(37)-N6)-METHYLTRANSFERASE"/>
    <property type="match status" value="1"/>
</dbReference>
<dbReference type="InterPro" id="IPR050210">
    <property type="entry name" value="tRNA_Adenine-N(6)_MTase"/>
</dbReference>
<organism evidence="4 5">
    <name type="scientific">Caldimicrobium thiodismutans</name>
    <dbReference type="NCBI Taxonomy" id="1653476"/>
    <lineage>
        <taxon>Bacteria</taxon>
        <taxon>Pseudomonadati</taxon>
        <taxon>Thermodesulfobacteriota</taxon>
        <taxon>Thermodesulfobacteria</taxon>
        <taxon>Thermodesulfobacteriales</taxon>
        <taxon>Thermodesulfobacteriaceae</taxon>
        <taxon>Caldimicrobium</taxon>
    </lineage>
</organism>
<reference evidence="4 5" key="1">
    <citation type="submission" date="2018-01" db="EMBL/GenBank/DDBJ databases">
        <title>Metagenomic assembled genomes from two thermal pools in the Uzon Caldera, Kamchatka, Russia.</title>
        <authorList>
            <person name="Wilkins L."/>
            <person name="Ettinger C."/>
        </authorList>
    </citation>
    <scope>NUCLEOTIDE SEQUENCE [LARGE SCALE GENOMIC DNA]</scope>
    <source>
        <strain evidence="4">ZAV-15</strain>
    </source>
</reference>
<keyword evidence="1" id="KW-0489">Methyltransferase</keyword>
<protein>
    <recommendedName>
        <fullName evidence="3">Methyltransferase small domain-containing protein</fullName>
    </recommendedName>
</protein>
<gene>
    <name evidence="4" type="ORF">C0197_03750</name>
</gene>
<dbReference type="InterPro" id="IPR007848">
    <property type="entry name" value="Small_mtfrase_dom"/>
</dbReference>
<evidence type="ECO:0000313" key="4">
    <source>
        <dbReference type="EMBL" id="PMP62873.1"/>
    </source>
</evidence>
<evidence type="ECO:0000259" key="3">
    <source>
        <dbReference type="Pfam" id="PF05175"/>
    </source>
</evidence>
<dbReference type="GO" id="GO:0032259">
    <property type="term" value="P:methylation"/>
    <property type="evidence" value="ECO:0007669"/>
    <property type="project" value="UniProtKB-KW"/>
</dbReference>
<dbReference type="GO" id="GO:0008170">
    <property type="term" value="F:N-methyltransferase activity"/>
    <property type="evidence" value="ECO:0007669"/>
    <property type="project" value="UniProtKB-ARBA"/>
</dbReference>
<dbReference type="EMBL" id="PNIE01000052">
    <property type="protein sequence ID" value="PMP62873.1"/>
    <property type="molecule type" value="Genomic_DNA"/>
</dbReference>
<dbReference type="InterPro" id="IPR002052">
    <property type="entry name" value="DNA_methylase_N6_adenine_CS"/>
</dbReference>
<feature type="domain" description="Methyltransferase small" evidence="3">
    <location>
        <begin position="34"/>
        <end position="128"/>
    </location>
</feature>
<evidence type="ECO:0000313" key="5">
    <source>
        <dbReference type="Proteomes" id="UP000235731"/>
    </source>
</evidence>
<evidence type="ECO:0000256" key="2">
    <source>
        <dbReference type="ARBA" id="ARBA00022691"/>
    </source>
</evidence>
<dbReference type="AlphaFoldDB" id="A0A2N7PJL6"/>
<sequence length="250" mass="28968">MENLFMEDLEETPFLKGKLTVFQPKKSFRFGIDSVLLANFVTLKPKEKIAEFCAGSGVISFITLLRFPKVKVYLLELEELYLEALKKGIEKNSFKERAFPVRGDVLNPPFKPGYFDVIFSNPPYFKKESGRISPFERNNLARRETKFDLKIFLKKVSSLLKIGGRFYLIFTAFRLAELIYALKEAHLEPKVLRLIHSYPGDEARLVLIKAIKGAREEIRILPPLFIYLGKSKEYSEEVKKYLNFTSESSF</sequence>
<dbReference type="Proteomes" id="UP000235731">
    <property type="component" value="Unassembled WGS sequence"/>
</dbReference>